<name>A0A2R6AZE9_9ARCH</name>
<reference evidence="1 2" key="1">
    <citation type="submission" date="2017-04" db="EMBL/GenBank/DDBJ databases">
        <title>Novel microbial lineages endemic to geothermal iron-oxide mats fill important gaps in the evolutionary history of Archaea.</title>
        <authorList>
            <person name="Jay Z.J."/>
            <person name="Beam J.P."/>
            <person name="Dlakic M."/>
            <person name="Rusch D.B."/>
            <person name="Kozubal M.A."/>
            <person name="Inskeep W.P."/>
        </authorList>
    </citation>
    <scope>NUCLEOTIDE SEQUENCE [LARGE SCALE GENOMIC DNA]</scope>
    <source>
        <strain evidence="1">ECH_B_SAG-M15</strain>
    </source>
</reference>
<protein>
    <submittedName>
        <fullName evidence="1">Uncharacterized protein</fullName>
    </submittedName>
</protein>
<organism evidence="1 2">
    <name type="scientific">Candidatus Marsarchaeota G2 archaeon ECH_B_SAG-M15</name>
    <dbReference type="NCBI Taxonomy" id="1978162"/>
    <lineage>
        <taxon>Archaea</taxon>
        <taxon>Candidatus Marsarchaeota</taxon>
        <taxon>Candidatus Marsarchaeota group 2</taxon>
    </lineage>
</organism>
<dbReference type="AlphaFoldDB" id="A0A2R6AZE9"/>
<gene>
    <name evidence="1" type="ORF">B9Q08_02385</name>
</gene>
<proteinExistence type="predicted"/>
<evidence type="ECO:0000313" key="2">
    <source>
        <dbReference type="Proteomes" id="UP000240490"/>
    </source>
</evidence>
<dbReference type="Proteomes" id="UP000240490">
    <property type="component" value="Unassembled WGS sequence"/>
</dbReference>
<sequence>MGVAWKKGLSRYVGKAWCPFCMEWLPLGDVRYLKARSGRRLSACPRCGRHNLRFKPRFRAV</sequence>
<comment type="caution">
    <text evidence="1">The sequence shown here is derived from an EMBL/GenBank/DDBJ whole genome shotgun (WGS) entry which is preliminary data.</text>
</comment>
<dbReference type="EMBL" id="NEXJ01000041">
    <property type="protein sequence ID" value="PSN91658.1"/>
    <property type="molecule type" value="Genomic_DNA"/>
</dbReference>
<accession>A0A2R6AZE9</accession>
<evidence type="ECO:0000313" key="1">
    <source>
        <dbReference type="EMBL" id="PSN91658.1"/>
    </source>
</evidence>